<dbReference type="SMART" id="SM00344">
    <property type="entry name" value="HTH_ASNC"/>
    <property type="match status" value="1"/>
</dbReference>
<dbReference type="InterPro" id="IPR000485">
    <property type="entry name" value="AsnC-type_HTH_dom"/>
</dbReference>
<dbReference type="Pfam" id="PF13412">
    <property type="entry name" value="HTH_24"/>
    <property type="match status" value="1"/>
</dbReference>
<dbReference type="SUPFAM" id="SSF54909">
    <property type="entry name" value="Dimeric alpha+beta barrel"/>
    <property type="match status" value="1"/>
</dbReference>
<dbReference type="PROSITE" id="PS50956">
    <property type="entry name" value="HTH_ASNC_2"/>
    <property type="match status" value="1"/>
</dbReference>
<dbReference type="CDD" id="cd00090">
    <property type="entry name" value="HTH_ARSR"/>
    <property type="match status" value="1"/>
</dbReference>
<protein>
    <submittedName>
        <fullName evidence="5">Lrp/AsnC family transcriptional regulator, leucine-responsive regulatory protein</fullName>
    </submittedName>
</protein>
<comment type="caution">
    <text evidence="5">The sequence shown here is derived from an EMBL/GenBank/DDBJ whole genome shotgun (WGS) entry which is preliminary data.</text>
</comment>
<keyword evidence="6" id="KW-1185">Reference proteome</keyword>
<gene>
    <name evidence="5" type="ORF">T190607A01A_40129</name>
</gene>
<feature type="domain" description="HTH asnC-type" evidence="4">
    <location>
        <begin position="1"/>
        <end position="62"/>
    </location>
</feature>
<organism evidence="5 6">
    <name type="scientific">Tenacibaculum platacis</name>
    <dbReference type="NCBI Taxonomy" id="3137852"/>
    <lineage>
        <taxon>Bacteria</taxon>
        <taxon>Pseudomonadati</taxon>
        <taxon>Bacteroidota</taxon>
        <taxon>Flavobacteriia</taxon>
        <taxon>Flavobacteriales</taxon>
        <taxon>Flavobacteriaceae</taxon>
        <taxon>Tenacibaculum</taxon>
    </lineage>
</organism>
<dbReference type="Pfam" id="PF01037">
    <property type="entry name" value="AsnC_trans_reg"/>
    <property type="match status" value="1"/>
</dbReference>
<keyword evidence="2" id="KW-0238">DNA-binding</keyword>
<evidence type="ECO:0000313" key="5">
    <source>
        <dbReference type="EMBL" id="CAL2091021.1"/>
    </source>
</evidence>
<dbReference type="RefSeq" id="WP_348713058.1">
    <property type="nucleotide sequence ID" value="NZ_CAXIXY010000006.1"/>
</dbReference>
<accession>A0ABM9P4D7</accession>
<dbReference type="InterPro" id="IPR011008">
    <property type="entry name" value="Dimeric_a/b-barrel"/>
</dbReference>
<reference evidence="5 6" key="1">
    <citation type="submission" date="2024-05" db="EMBL/GenBank/DDBJ databases">
        <authorList>
            <person name="Duchaud E."/>
        </authorList>
    </citation>
    <scope>NUCLEOTIDE SEQUENCE [LARGE SCALE GENOMIC DNA]</scope>
    <source>
        <strain evidence="5">Ena-SAMPLE-TAB-13-05-2024-13:56:06:370-140302</strain>
    </source>
</reference>
<dbReference type="PANTHER" id="PTHR30154">
    <property type="entry name" value="LEUCINE-RESPONSIVE REGULATORY PROTEIN"/>
    <property type="match status" value="1"/>
</dbReference>
<dbReference type="InterPro" id="IPR011991">
    <property type="entry name" value="ArsR-like_HTH"/>
</dbReference>
<dbReference type="SUPFAM" id="SSF46785">
    <property type="entry name" value="Winged helix' DNA-binding domain"/>
    <property type="match status" value="1"/>
</dbReference>
<dbReference type="PRINTS" id="PR00033">
    <property type="entry name" value="HTHASNC"/>
</dbReference>
<dbReference type="InterPro" id="IPR036388">
    <property type="entry name" value="WH-like_DNA-bd_sf"/>
</dbReference>
<evidence type="ECO:0000313" key="6">
    <source>
        <dbReference type="Proteomes" id="UP001497416"/>
    </source>
</evidence>
<dbReference type="Gene3D" id="1.10.10.10">
    <property type="entry name" value="Winged helix-like DNA-binding domain superfamily/Winged helix DNA-binding domain"/>
    <property type="match status" value="1"/>
</dbReference>
<dbReference type="InterPro" id="IPR019887">
    <property type="entry name" value="Tscrpt_reg_AsnC/Lrp_C"/>
</dbReference>
<dbReference type="InterPro" id="IPR019888">
    <property type="entry name" value="Tscrpt_reg_AsnC-like"/>
</dbReference>
<dbReference type="Gene3D" id="3.30.70.920">
    <property type="match status" value="1"/>
</dbReference>
<dbReference type="EMBL" id="CAXIXY010000006">
    <property type="protein sequence ID" value="CAL2091021.1"/>
    <property type="molecule type" value="Genomic_DNA"/>
</dbReference>
<name>A0ABM9P4D7_9FLAO</name>
<keyword evidence="3" id="KW-0804">Transcription</keyword>
<dbReference type="Proteomes" id="UP001497416">
    <property type="component" value="Unassembled WGS sequence"/>
</dbReference>
<keyword evidence="1" id="KW-0805">Transcription regulation</keyword>
<sequence length="151" mass="17179">MDAIDRKIVSELQNNAKQNTKEIATKIGLSVTPTYERIKRLEKSGVIKKYVALVDREIIGKQIIAYCQITLFKHQKSLIDEFKQKMFNLSAVMECHHVSGNFDFLIKVAVNDMNSFQVFINEKLSVVEGISTIHSSFVLDSFKESTSYNLG</sequence>
<evidence type="ECO:0000259" key="4">
    <source>
        <dbReference type="PROSITE" id="PS50956"/>
    </source>
</evidence>
<evidence type="ECO:0000256" key="2">
    <source>
        <dbReference type="ARBA" id="ARBA00023125"/>
    </source>
</evidence>
<proteinExistence type="predicted"/>
<evidence type="ECO:0000256" key="3">
    <source>
        <dbReference type="ARBA" id="ARBA00023163"/>
    </source>
</evidence>
<evidence type="ECO:0000256" key="1">
    <source>
        <dbReference type="ARBA" id="ARBA00023015"/>
    </source>
</evidence>
<dbReference type="PANTHER" id="PTHR30154:SF34">
    <property type="entry name" value="TRANSCRIPTIONAL REGULATOR AZLB"/>
    <property type="match status" value="1"/>
</dbReference>
<dbReference type="InterPro" id="IPR036390">
    <property type="entry name" value="WH_DNA-bd_sf"/>
</dbReference>